<evidence type="ECO:0000256" key="1">
    <source>
        <dbReference type="ARBA" id="ARBA00004651"/>
    </source>
</evidence>
<organism evidence="8">
    <name type="scientific">Turicibacter sanguinis</name>
    <dbReference type="NCBI Taxonomy" id="154288"/>
    <lineage>
        <taxon>Bacteria</taxon>
        <taxon>Bacillati</taxon>
        <taxon>Bacillota</taxon>
        <taxon>Erysipelotrichia</taxon>
        <taxon>Erysipelotrichales</taxon>
        <taxon>Turicibacteraceae</taxon>
        <taxon>Turicibacter</taxon>
    </lineage>
</organism>
<dbReference type="Pfam" id="PF04973">
    <property type="entry name" value="NMN_transporter"/>
    <property type="match status" value="1"/>
</dbReference>
<dbReference type="AlphaFoldDB" id="A0A6G2CMS7"/>
<accession>A0A6G2CMS7</accession>
<comment type="similarity">
    <text evidence="2">Belongs to the nicotinamide ribonucleoside (NR) uptake permease (TC 4.B.1) family.</text>
</comment>
<dbReference type="RefSeq" id="WP_129821616.1">
    <property type="nucleotide sequence ID" value="NZ_RCYV01000015.1"/>
</dbReference>
<dbReference type="EMBL" id="WMQV01000011">
    <property type="protein sequence ID" value="MTL94227.1"/>
    <property type="molecule type" value="Genomic_DNA"/>
</dbReference>
<dbReference type="InterPro" id="IPR006419">
    <property type="entry name" value="NMN_transpt_PnuC"/>
</dbReference>
<sequence length="229" mass="25941">MSALVMKTKNYFSDWSIFEISWLIISTLTMLILSIVWGDTPMALISGVTGIISVVLCAKGKISTYAFATINVGLYAIIAYQNRLFGEVMLNGFYYLPMNLVGFYIWRKQKNDEGTVIARRLTAKQIFLLVIGLVIAILAYWRVLIALGGNLQLIDSTTTILSIVAFLLQIGRFTEQWILWMIINVFSIMMWTLLLGTPDGSVTMIIMFSAYLINGIYGYRNWLKLSKNK</sequence>
<comment type="caution">
    <text evidence="8">The sequence shown here is derived from an EMBL/GenBank/DDBJ whole genome shotgun (WGS) entry which is preliminary data.</text>
</comment>
<comment type="subcellular location">
    <subcellularLocation>
        <location evidence="1">Cell membrane</location>
        <topology evidence="1">Multi-pass membrane protein</topology>
    </subcellularLocation>
</comment>
<evidence type="ECO:0000256" key="2">
    <source>
        <dbReference type="ARBA" id="ARBA00006669"/>
    </source>
</evidence>
<keyword evidence="6" id="KW-1133">Transmembrane helix</keyword>
<evidence type="ECO:0000313" key="8">
    <source>
        <dbReference type="EMBL" id="MTL94227.1"/>
    </source>
</evidence>
<evidence type="ECO:0000256" key="5">
    <source>
        <dbReference type="ARBA" id="ARBA00022692"/>
    </source>
</evidence>
<reference evidence="8" key="1">
    <citation type="journal article" date="2019" name="Nat. Med.">
        <title>A library of human gut bacterial isolates paired with longitudinal multiomics data enables mechanistic microbiome research.</title>
        <authorList>
            <person name="Poyet M."/>
            <person name="Groussin M."/>
            <person name="Gibbons S.M."/>
            <person name="Avila-Pacheco J."/>
            <person name="Jiang X."/>
            <person name="Kearney S.M."/>
            <person name="Perrotta A.R."/>
            <person name="Berdy B."/>
            <person name="Zhao S."/>
            <person name="Lieberman T.D."/>
            <person name="Swanson P.K."/>
            <person name="Smith M."/>
            <person name="Roesemann S."/>
            <person name="Alexander J.E."/>
            <person name="Rich S.A."/>
            <person name="Livny J."/>
            <person name="Vlamakis H."/>
            <person name="Clish C."/>
            <person name="Bullock K."/>
            <person name="Deik A."/>
            <person name="Scott J."/>
            <person name="Pierce K.A."/>
            <person name="Xavier R.J."/>
            <person name="Alm E.J."/>
        </authorList>
    </citation>
    <scope>NUCLEOTIDE SEQUENCE</scope>
    <source>
        <strain evidence="8">BIOML-A179</strain>
    </source>
</reference>
<keyword evidence="7" id="KW-0472">Membrane</keyword>
<dbReference type="PANTHER" id="PTHR36122">
    <property type="entry name" value="NICOTINAMIDE RIBOSIDE TRANSPORTER PNUC"/>
    <property type="match status" value="1"/>
</dbReference>
<dbReference type="NCBIfam" id="TIGR01528">
    <property type="entry name" value="NMN_trans_PnuC"/>
    <property type="match status" value="1"/>
</dbReference>
<protein>
    <submittedName>
        <fullName evidence="8">Nicotinamide riboside transporter PnuC</fullName>
    </submittedName>
</protein>
<evidence type="ECO:0000256" key="4">
    <source>
        <dbReference type="ARBA" id="ARBA00022475"/>
    </source>
</evidence>
<evidence type="ECO:0000256" key="3">
    <source>
        <dbReference type="ARBA" id="ARBA00022448"/>
    </source>
</evidence>
<evidence type="ECO:0000256" key="6">
    <source>
        <dbReference type="ARBA" id="ARBA00022989"/>
    </source>
</evidence>
<name>A0A6G2CMS7_9FIRM</name>
<dbReference type="PANTHER" id="PTHR36122:SF2">
    <property type="entry name" value="NICOTINAMIDE RIBOSIDE TRANSPORTER PNUC"/>
    <property type="match status" value="1"/>
</dbReference>
<keyword evidence="5" id="KW-0812">Transmembrane</keyword>
<dbReference type="GO" id="GO:0034257">
    <property type="term" value="F:nicotinamide riboside transmembrane transporter activity"/>
    <property type="evidence" value="ECO:0007669"/>
    <property type="project" value="InterPro"/>
</dbReference>
<evidence type="ECO:0000256" key="7">
    <source>
        <dbReference type="ARBA" id="ARBA00023136"/>
    </source>
</evidence>
<proteinExistence type="inferred from homology"/>
<keyword evidence="3" id="KW-0813">Transport</keyword>
<dbReference type="GO" id="GO:0005886">
    <property type="term" value="C:plasma membrane"/>
    <property type="evidence" value="ECO:0007669"/>
    <property type="project" value="UniProtKB-SubCell"/>
</dbReference>
<gene>
    <name evidence="8" type="ORF">GMA64_06775</name>
</gene>
<keyword evidence="4" id="KW-1003">Cell membrane</keyword>